<keyword evidence="2" id="KW-1185">Reference proteome</keyword>
<sequence>MATPQEALDAAQASWNAGDLDGYLRLYDDRIRLHGYAPEPMDKVAVRGFYEAIFAAFGSPPLEFHEVLWQGDTATIRFTMGGTHVGEFMGVPPTGTEIELNGITILRFDGDRVIERWSQADMLGLLIQLGAVPAPA</sequence>
<name>A0A9X3N247_9ACTN</name>
<dbReference type="InterPro" id="IPR009959">
    <property type="entry name" value="Cyclase_SnoaL-like"/>
</dbReference>
<accession>A0A9X3N247</accession>
<dbReference type="Pfam" id="PF07366">
    <property type="entry name" value="SnoaL"/>
    <property type="match status" value="1"/>
</dbReference>
<reference evidence="1" key="1">
    <citation type="submission" date="2022-10" db="EMBL/GenBank/DDBJ databases">
        <title>The WGS of Solirubrobacter ginsenosidimutans DSM 21036.</title>
        <authorList>
            <person name="Jiang Z."/>
        </authorList>
    </citation>
    <scope>NUCLEOTIDE SEQUENCE</scope>
    <source>
        <strain evidence="1">DSM 21036</strain>
    </source>
</reference>
<dbReference type="PANTHER" id="PTHR38436">
    <property type="entry name" value="POLYKETIDE CYCLASE SNOAL-LIKE DOMAIN"/>
    <property type="match status" value="1"/>
</dbReference>
<evidence type="ECO:0000313" key="1">
    <source>
        <dbReference type="EMBL" id="MDA0166872.1"/>
    </source>
</evidence>
<proteinExistence type="predicted"/>
<dbReference type="PANTHER" id="PTHR38436:SF1">
    <property type="entry name" value="ESTER CYCLASE"/>
    <property type="match status" value="1"/>
</dbReference>
<comment type="caution">
    <text evidence="1">The sequence shown here is derived from an EMBL/GenBank/DDBJ whole genome shotgun (WGS) entry which is preliminary data.</text>
</comment>
<dbReference type="AlphaFoldDB" id="A0A9X3N247"/>
<dbReference type="GO" id="GO:0030638">
    <property type="term" value="P:polyketide metabolic process"/>
    <property type="evidence" value="ECO:0007669"/>
    <property type="project" value="InterPro"/>
</dbReference>
<evidence type="ECO:0000313" key="2">
    <source>
        <dbReference type="Proteomes" id="UP001149140"/>
    </source>
</evidence>
<protein>
    <submittedName>
        <fullName evidence="1">Ester cyclase</fullName>
    </submittedName>
</protein>
<gene>
    <name evidence="1" type="ORF">OM076_41810</name>
</gene>
<dbReference type="InterPro" id="IPR032710">
    <property type="entry name" value="NTF2-like_dom_sf"/>
</dbReference>
<dbReference type="SUPFAM" id="SSF54427">
    <property type="entry name" value="NTF2-like"/>
    <property type="match status" value="1"/>
</dbReference>
<dbReference type="Gene3D" id="3.10.450.50">
    <property type="match status" value="1"/>
</dbReference>
<dbReference type="RefSeq" id="WP_270046125.1">
    <property type="nucleotide sequence ID" value="NZ_JAPDOD010000079.1"/>
</dbReference>
<dbReference type="Proteomes" id="UP001149140">
    <property type="component" value="Unassembled WGS sequence"/>
</dbReference>
<dbReference type="EMBL" id="JAPDOD010000079">
    <property type="protein sequence ID" value="MDA0166872.1"/>
    <property type="molecule type" value="Genomic_DNA"/>
</dbReference>
<organism evidence="1 2">
    <name type="scientific">Solirubrobacter ginsenosidimutans</name>
    <dbReference type="NCBI Taxonomy" id="490573"/>
    <lineage>
        <taxon>Bacteria</taxon>
        <taxon>Bacillati</taxon>
        <taxon>Actinomycetota</taxon>
        <taxon>Thermoleophilia</taxon>
        <taxon>Solirubrobacterales</taxon>
        <taxon>Solirubrobacteraceae</taxon>
        <taxon>Solirubrobacter</taxon>
    </lineage>
</organism>